<keyword evidence="2" id="KW-0812">Transmembrane</keyword>
<feature type="transmembrane region" description="Helical" evidence="2">
    <location>
        <begin position="52"/>
        <end position="75"/>
    </location>
</feature>
<dbReference type="InterPro" id="IPR011250">
    <property type="entry name" value="OMP/PagP_B-barrel"/>
</dbReference>
<feature type="region of interest" description="Disordered" evidence="1">
    <location>
        <begin position="97"/>
        <end position="143"/>
    </location>
</feature>
<evidence type="ECO:0000313" key="4">
    <source>
        <dbReference type="Proteomes" id="UP000824108"/>
    </source>
</evidence>
<feature type="compositionally biased region" description="Polar residues" evidence="1">
    <location>
        <begin position="110"/>
        <end position="129"/>
    </location>
</feature>
<accession>A0A9D2GYJ0</accession>
<feature type="compositionally biased region" description="Polar residues" evidence="1">
    <location>
        <begin position="181"/>
        <end position="194"/>
    </location>
</feature>
<dbReference type="Proteomes" id="UP000824108">
    <property type="component" value="Unassembled WGS sequence"/>
</dbReference>
<dbReference type="SUPFAM" id="SSF56925">
    <property type="entry name" value="OMPA-like"/>
    <property type="match status" value="1"/>
</dbReference>
<name>A0A9D2GYJ0_9BACE</name>
<dbReference type="AlphaFoldDB" id="A0A9D2GYJ0"/>
<feature type="compositionally biased region" description="Acidic residues" evidence="1">
    <location>
        <begin position="132"/>
        <end position="141"/>
    </location>
</feature>
<protein>
    <submittedName>
        <fullName evidence="3">Porin family protein</fullName>
    </submittedName>
</protein>
<keyword evidence="2" id="KW-1133">Transmembrane helix</keyword>
<sequence length="370" mass="40025">MKEENEEIIGLFRQKLGRVEMPVNDGFWEELERDLSVSGTPESKRRIFSPSFYRVAAAASVVLVLGMASAAFWFFSPKEEMGEAFTQVAALVPGTSLDGDRVEESFPSVKETSPLTSSAGQMQPVLASSGQEGDDEAEDEQTVSVRVSIRVTQQMYGHAGQNMPGSYRAGMGGKGYHPASSAENAPTDEVSSTQAEEKKTAPKSALKSRNWALKAYVGSSLPDGDFKMPLTAGVSMERNLGKLLSLEAGLQYNRLHDTALPGGSHTYHTLAVPVKLNVQLVSNDKFDFYATAGGSVEKCLAGAPDNSFKAEPVQLAVAAGVGVRYKLNERFALFAEPSVSHHFDTDAPSRTLRTERPTNLNLLCGVRMTY</sequence>
<dbReference type="Gene3D" id="2.40.160.20">
    <property type="match status" value="1"/>
</dbReference>
<feature type="region of interest" description="Disordered" evidence="1">
    <location>
        <begin position="158"/>
        <end position="204"/>
    </location>
</feature>
<evidence type="ECO:0000313" key="3">
    <source>
        <dbReference type="EMBL" id="HIZ91712.1"/>
    </source>
</evidence>
<dbReference type="EMBL" id="DXAV01000053">
    <property type="protein sequence ID" value="HIZ91712.1"/>
    <property type="molecule type" value="Genomic_DNA"/>
</dbReference>
<evidence type="ECO:0000256" key="2">
    <source>
        <dbReference type="SAM" id="Phobius"/>
    </source>
</evidence>
<gene>
    <name evidence="3" type="ORF">H9807_06310</name>
</gene>
<proteinExistence type="predicted"/>
<evidence type="ECO:0000256" key="1">
    <source>
        <dbReference type="SAM" id="MobiDB-lite"/>
    </source>
</evidence>
<comment type="caution">
    <text evidence="3">The sequence shown here is derived from an EMBL/GenBank/DDBJ whole genome shotgun (WGS) entry which is preliminary data.</text>
</comment>
<organism evidence="3 4">
    <name type="scientific">Candidatus Bacteroides merdavium</name>
    <dbReference type="NCBI Taxonomy" id="2838472"/>
    <lineage>
        <taxon>Bacteria</taxon>
        <taxon>Pseudomonadati</taxon>
        <taxon>Bacteroidota</taxon>
        <taxon>Bacteroidia</taxon>
        <taxon>Bacteroidales</taxon>
        <taxon>Bacteroidaceae</taxon>
        <taxon>Bacteroides</taxon>
    </lineage>
</organism>
<reference evidence="3" key="2">
    <citation type="submission" date="2021-04" db="EMBL/GenBank/DDBJ databases">
        <authorList>
            <person name="Gilroy R."/>
        </authorList>
    </citation>
    <scope>NUCLEOTIDE SEQUENCE</scope>
    <source>
        <strain evidence="3">CHK118-2852</strain>
    </source>
</reference>
<reference evidence="3" key="1">
    <citation type="journal article" date="2021" name="PeerJ">
        <title>Extensive microbial diversity within the chicken gut microbiome revealed by metagenomics and culture.</title>
        <authorList>
            <person name="Gilroy R."/>
            <person name="Ravi A."/>
            <person name="Getino M."/>
            <person name="Pursley I."/>
            <person name="Horton D.L."/>
            <person name="Alikhan N.F."/>
            <person name="Baker D."/>
            <person name="Gharbi K."/>
            <person name="Hall N."/>
            <person name="Watson M."/>
            <person name="Adriaenssens E.M."/>
            <person name="Foster-Nyarko E."/>
            <person name="Jarju S."/>
            <person name="Secka A."/>
            <person name="Antonio M."/>
            <person name="Oren A."/>
            <person name="Chaudhuri R.R."/>
            <person name="La Ragione R."/>
            <person name="Hildebrand F."/>
            <person name="Pallen M.J."/>
        </authorList>
    </citation>
    <scope>NUCLEOTIDE SEQUENCE</scope>
    <source>
        <strain evidence="3">CHK118-2852</strain>
    </source>
</reference>
<keyword evidence="2" id="KW-0472">Membrane</keyword>